<evidence type="ECO:0000259" key="1">
    <source>
        <dbReference type="PROSITE" id="PS50943"/>
    </source>
</evidence>
<dbReference type="SMART" id="SM00530">
    <property type="entry name" value="HTH_XRE"/>
    <property type="match status" value="1"/>
</dbReference>
<reference evidence="3" key="1">
    <citation type="submission" date="2019-03" db="EMBL/GenBank/DDBJ databases">
        <title>Weissella sp. 26KH-42 Genome sequencing.</title>
        <authorList>
            <person name="Heo J."/>
            <person name="Kim S.-J."/>
            <person name="Kim J.-S."/>
            <person name="Hong S.-B."/>
            <person name="Kwon S.-W."/>
        </authorList>
    </citation>
    <scope>NUCLEOTIDE SEQUENCE [LARGE SCALE GENOMIC DNA]</scope>
    <source>
        <strain evidence="3">26KH-42</strain>
    </source>
</reference>
<dbReference type="GO" id="GO:0003677">
    <property type="term" value="F:DNA binding"/>
    <property type="evidence" value="ECO:0007669"/>
    <property type="project" value="InterPro"/>
</dbReference>
<accession>A0A4P6YWN7</accession>
<proteinExistence type="predicted"/>
<dbReference type="PROSITE" id="PS50943">
    <property type="entry name" value="HTH_CROC1"/>
    <property type="match status" value="1"/>
</dbReference>
<gene>
    <name evidence="2" type="ORF">EQG49_12635</name>
</gene>
<dbReference type="Gene3D" id="1.10.260.40">
    <property type="entry name" value="lambda repressor-like DNA-binding domains"/>
    <property type="match status" value="1"/>
</dbReference>
<evidence type="ECO:0000313" key="2">
    <source>
        <dbReference type="EMBL" id="QBO37244.1"/>
    </source>
</evidence>
<organism evidence="2 3">
    <name type="scientific">Periweissella cryptocerci</name>
    <dbReference type="NCBI Taxonomy" id="2506420"/>
    <lineage>
        <taxon>Bacteria</taxon>
        <taxon>Bacillati</taxon>
        <taxon>Bacillota</taxon>
        <taxon>Bacilli</taxon>
        <taxon>Lactobacillales</taxon>
        <taxon>Lactobacillaceae</taxon>
        <taxon>Periweissella</taxon>
    </lineage>
</organism>
<dbReference type="RefSeq" id="WP_133364321.1">
    <property type="nucleotide sequence ID" value="NZ_CP037940.1"/>
</dbReference>
<protein>
    <submittedName>
        <fullName evidence="2">XRE family transcriptional regulator</fullName>
    </submittedName>
</protein>
<dbReference type="SUPFAM" id="SSF47413">
    <property type="entry name" value="lambda repressor-like DNA-binding domains"/>
    <property type="match status" value="1"/>
</dbReference>
<dbReference type="InterPro" id="IPR010982">
    <property type="entry name" value="Lambda_DNA-bd_dom_sf"/>
</dbReference>
<dbReference type="Proteomes" id="UP000292886">
    <property type="component" value="Chromosome"/>
</dbReference>
<name>A0A4P6YWN7_9LACO</name>
<dbReference type="Pfam" id="PF13560">
    <property type="entry name" value="HTH_31"/>
    <property type="match status" value="1"/>
</dbReference>
<dbReference type="KEGG" id="wei:EQG49_12635"/>
<evidence type="ECO:0000313" key="3">
    <source>
        <dbReference type="Proteomes" id="UP000292886"/>
    </source>
</evidence>
<feature type="domain" description="HTH cro/C1-type" evidence="1">
    <location>
        <begin position="8"/>
        <end position="63"/>
    </location>
</feature>
<dbReference type="AlphaFoldDB" id="A0A4P6YWN7"/>
<keyword evidence="3" id="KW-1185">Reference proteome</keyword>
<sequence>MKFDLNRLKGERVSRGWTQEELAFHLDWSREKYAAKERGRISMSADELALVASALGVSDVGRFFTIKVDK</sequence>
<dbReference type="CDD" id="cd00093">
    <property type="entry name" value="HTH_XRE"/>
    <property type="match status" value="1"/>
</dbReference>
<dbReference type="EMBL" id="CP037940">
    <property type="protein sequence ID" value="QBO37244.1"/>
    <property type="molecule type" value="Genomic_DNA"/>
</dbReference>
<dbReference type="InterPro" id="IPR001387">
    <property type="entry name" value="Cro/C1-type_HTH"/>
</dbReference>
<dbReference type="OrthoDB" id="2971638at2"/>